<feature type="transmembrane region" description="Helical" evidence="1">
    <location>
        <begin position="113"/>
        <end position="133"/>
    </location>
</feature>
<organism evidence="2 3">
    <name type="scientific">Glossina austeni</name>
    <name type="common">Savannah tsetse fly</name>
    <dbReference type="NCBI Taxonomy" id="7395"/>
    <lineage>
        <taxon>Eukaryota</taxon>
        <taxon>Metazoa</taxon>
        <taxon>Ecdysozoa</taxon>
        <taxon>Arthropoda</taxon>
        <taxon>Hexapoda</taxon>
        <taxon>Insecta</taxon>
        <taxon>Pterygota</taxon>
        <taxon>Neoptera</taxon>
        <taxon>Endopterygota</taxon>
        <taxon>Diptera</taxon>
        <taxon>Brachycera</taxon>
        <taxon>Muscomorpha</taxon>
        <taxon>Hippoboscoidea</taxon>
        <taxon>Glossinidae</taxon>
        <taxon>Glossina</taxon>
    </lineage>
</organism>
<dbReference type="Proteomes" id="UP000078200">
    <property type="component" value="Unassembled WGS sequence"/>
</dbReference>
<reference evidence="2" key="1">
    <citation type="submission" date="2020-05" db="UniProtKB">
        <authorList>
            <consortium name="EnsemblMetazoa"/>
        </authorList>
    </citation>
    <scope>IDENTIFICATION</scope>
    <source>
        <strain evidence="2">TTRI</strain>
    </source>
</reference>
<dbReference type="AlphaFoldDB" id="A0A1A9UM46"/>
<name>A0A1A9UM46_GLOAU</name>
<dbReference type="EnsemblMetazoa" id="GAUT008986-RA">
    <property type="protein sequence ID" value="GAUT008986-PA"/>
    <property type="gene ID" value="GAUT008986"/>
</dbReference>
<accession>A0A1A9UM46</accession>
<sequence length="153" mass="18084">MKDEVDIGVTVAMAVSAIHRDVIPLYSNDSWIIYSFSSLTPQLRITIKPYPSQSANQDRKRHITSYYVNFPNDKKQRRYFTTRSIILTISASSAWECRKGVRQYWLNNEVYHIHMYLFFALLFYICIIFDLYWTDVLNLMLTFAYNVPVANKC</sequence>
<keyword evidence="1" id="KW-0812">Transmembrane</keyword>
<keyword evidence="3" id="KW-1185">Reference proteome</keyword>
<evidence type="ECO:0000313" key="3">
    <source>
        <dbReference type="Proteomes" id="UP000078200"/>
    </source>
</evidence>
<protein>
    <submittedName>
        <fullName evidence="2">Uncharacterized protein</fullName>
    </submittedName>
</protein>
<proteinExistence type="predicted"/>
<dbReference type="VEuPathDB" id="VectorBase:GAUT008986"/>
<evidence type="ECO:0000256" key="1">
    <source>
        <dbReference type="SAM" id="Phobius"/>
    </source>
</evidence>
<keyword evidence="1" id="KW-1133">Transmembrane helix</keyword>
<evidence type="ECO:0000313" key="2">
    <source>
        <dbReference type="EnsemblMetazoa" id="GAUT008986-PA"/>
    </source>
</evidence>
<keyword evidence="1" id="KW-0472">Membrane</keyword>